<accession>M1PCK6</accession>
<name>M1PCK6_9VIRU</name>
<protein>
    <submittedName>
        <fullName evidence="1">Uncharacterized protein</fullName>
    </submittedName>
</protein>
<dbReference type="EMBL" id="KC008572">
    <property type="protein sequence ID" value="AGF85724.1"/>
    <property type="molecule type" value="Genomic_DNA"/>
</dbReference>
<proteinExistence type="predicted"/>
<gene>
    <name evidence="1" type="ORF">glt_00921</name>
</gene>
<keyword evidence="2" id="KW-1185">Reference proteome</keyword>
<dbReference type="Proteomes" id="UP000241071">
    <property type="component" value="Segment"/>
</dbReference>
<organism evidence="1 2">
    <name type="scientific">Moumouvirus goulette</name>
    <dbReference type="NCBI Taxonomy" id="1247379"/>
    <lineage>
        <taxon>Viruses</taxon>
        <taxon>Varidnaviria</taxon>
        <taxon>Bamfordvirae</taxon>
        <taxon>Nucleocytoviricota</taxon>
        <taxon>Megaviricetes</taxon>
        <taxon>Imitervirales</taxon>
        <taxon>Mimiviridae</taxon>
        <taxon>Megamimivirinae</taxon>
        <taxon>Moumouvirus</taxon>
        <taxon>Moumouvirus goulettemassiliense</taxon>
    </lineage>
</organism>
<evidence type="ECO:0000313" key="1">
    <source>
        <dbReference type="EMBL" id="AGF85724.1"/>
    </source>
</evidence>
<reference evidence="1 2" key="1">
    <citation type="submission" date="2012-10" db="EMBL/GenBank/DDBJ databases">
        <title>Complete genome sequence of Moumouvirus goulette.</title>
        <authorList>
            <person name="Fournous G."/>
            <person name="Bougalmi M."/>
            <person name="Colson P."/>
        </authorList>
    </citation>
    <scope>NUCLEOTIDE SEQUENCE [LARGE SCALE GENOMIC DNA]</scope>
</reference>
<sequence length="141" mass="16459">MDNFRYKFNDQVRFREGDVYHTIFPTRAFKKLTCYKKDNPWGYSKQAIATLMVPPGSTVVRAHGSYKKLRTDQVYVKDIEDMYGRPISDDYVCQSPAHGKVIYKPDSIVKPEEELDTNVNDVCRSGIHFFLKKKSAKNYYV</sequence>
<evidence type="ECO:0000313" key="2">
    <source>
        <dbReference type="Proteomes" id="UP000241071"/>
    </source>
</evidence>